<accession>T1H174</accession>
<dbReference type="EMBL" id="CAQQ02192385">
    <property type="status" value="NOT_ANNOTATED_CDS"/>
    <property type="molecule type" value="Genomic_DNA"/>
</dbReference>
<dbReference type="EMBL" id="CAQQ02192384">
    <property type="status" value="NOT_ANNOTATED_CDS"/>
    <property type="molecule type" value="Genomic_DNA"/>
</dbReference>
<reference evidence="1" key="2">
    <citation type="submission" date="2015-06" db="UniProtKB">
        <authorList>
            <consortium name="EnsemblMetazoa"/>
        </authorList>
    </citation>
    <scope>IDENTIFICATION</scope>
</reference>
<dbReference type="Proteomes" id="UP000015102">
    <property type="component" value="Unassembled WGS sequence"/>
</dbReference>
<protein>
    <submittedName>
        <fullName evidence="1">Uncharacterized protein</fullName>
    </submittedName>
</protein>
<keyword evidence="2" id="KW-1185">Reference proteome</keyword>
<evidence type="ECO:0000313" key="2">
    <source>
        <dbReference type="Proteomes" id="UP000015102"/>
    </source>
</evidence>
<reference evidence="2" key="1">
    <citation type="submission" date="2013-02" db="EMBL/GenBank/DDBJ databases">
        <authorList>
            <person name="Hughes D."/>
        </authorList>
    </citation>
    <scope>NUCLEOTIDE SEQUENCE</scope>
    <source>
        <strain>Durham</strain>
        <strain evidence="2">NC isolate 2 -- Noor lab</strain>
    </source>
</reference>
<dbReference type="EnsemblMetazoa" id="MESCA009928-RA">
    <property type="protein sequence ID" value="MESCA009928-PA"/>
    <property type="gene ID" value="MESCA009928"/>
</dbReference>
<name>T1H174_MEGSC</name>
<proteinExistence type="predicted"/>
<dbReference type="HOGENOM" id="CLU_3089611_0_0_1"/>
<organism evidence="1 2">
    <name type="scientific">Megaselia scalaris</name>
    <name type="common">Humpbacked fly</name>
    <name type="synonym">Phora scalaris</name>
    <dbReference type="NCBI Taxonomy" id="36166"/>
    <lineage>
        <taxon>Eukaryota</taxon>
        <taxon>Metazoa</taxon>
        <taxon>Ecdysozoa</taxon>
        <taxon>Arthropoda</taxon>
        <taxon>Hexapoda</taxon>
        <taxon>Insecta</taxon>
        <taxon>Pterygota</taxon>
        <taxon>Neoptera</taxon>
        <taxon>Endopterygota</taxon>
        <taxon>Diptera</taxon>
        <taxon>Brachycera</taxon>
        <taxon>Muscomorpha</taxon>
        <taxon>Platypezoidea</taxon>
        <taxon>Phoridae</taxon>
        <taxon>Megaseliini</taxon>
        <taxon>Megaselia</taxon>
    </lineage>
</organism>
<sequence>MTSAKYRGRPVTENTLQDYVNELVKKYIQSNIPQWQVLIIPISGDGWALSVM</sequence>
<evidence type="ECO:0000313" key="1">
    <source>
        <dbReference type="EnsemblMetazoa" id="MESCA009928-PA"/>
    </source>
</evidence>
<dbReference type="AlphaFoldDB" id="T1H174"/>